<feature type="coiled-coil region" evidence="5">
    <location>
        <begin position="28"/>
        <end position="90"/>
    </location>
</feature>
<dbReference type="PANTHER" id="PTHR30563">
    <property type="entry name" value="DNA RECOMBINATION PROTEIN RMUC"/>
    <property type="match status" value="1"/>
</dbReference>
<proteinExistence type="inferred from homology"/>
<dbReference type="Pfam" id="PF02646">
    <property type="entry name" value="RmuC"/>
    <property type="match status" value="1"/>
</dbReference>
<evidence type="ECO:0000256" key="5">
    <source>
        <dbReference type="SAM" id="Coils"/>
    </source>
</evidence>
<evidence type="ECO:0000256" key="2">
    <source>
        <dbReference type="ARBA" id="ARBA00009840"/>
    </source>
</evidence>
<comment type="similarity">
    <text evidence="2">Belongs to the RmuC family.</text>
</comment>
<feature type="transmembrane region" description="Helical" evidence="6">
    <location>
        <begin position="6"/>
        <end position="24"/>
    </location>
</feature>
<evidence type="ECO:0008006" key="9">
    <source>
        <dbReference type="Google" id="ProtNLM"/>
    </source>
</evidence>
<accession>A0A0R2XCS7</accession>
<evidence type="ECO:0000313" key="8">
    <source>
        <dbReference type="Proteomes" id="UP000051557"/>
    </source>
</evidence>
<dbReference type="InterPro" id="IPR003798">
    <property type="entry name" value="DNA_recombination_RmuC"/>
</dbReference>
<sequence length="419" mass="46502">MNWGIWIAGLVGFFAGGVGAYAYFSGKMGKISGEIEAARRRAEEQEQARAQAEAQSRAAREAAVRAEAERESAERTLVEARKEREELAVRLQSDFRAVTQQMVTEGTKRLAEDNQKQVGIELRPILDRMEAFRKRVDEVHTAETTLQGDLRRELQQIQAMSTKLGSETHALTSALKNDSGVRGRWGEMVLEKTLEISGLEKGREYRTQESADRKRMDAVVFLPENRAIVIDSKVPLVDYDAYCSATEPADQEKSLKAHGAAVKRFIDDLSGKAYPDLLEGRSLDFTVMFIPIEPAFGAALRANPDLLEYAFNQRIVLTTPSSLMSTLRTIANLWKIERQNKNVQEIARLGGKLHDDLANFCGDLTEVGKALGKAHEAHESAVKKLSEKKGNILGTAEKLRELGAKTEKKLPTMLGNGSE</sequence>
<evidence type="ECO:0000256" key="6">
    <source>
        <dbReference type="SAM" id="Phobius"/>
    </source>
</evidence>
<evidence type="ECO:0000256" key="4">
    <source>
        <dbReference type="ARBA" id="ARBA00023172"/>
    </source>
</evidence>
<keyword evidence="6" id="KW-0812">Transmembrane</keyword>
<dbReference type="Proteomes" id="UP000051557">
    <property type="component" value="Unassembled WGS sequence"/>
</dbReference>
<keyword evidence="4" id="KW-0233">DNA recombination</keyword>
<dbReference type="GO" id="GO:0006310">
    <property type="term" value="P:DNA recombination"/>
    <property type="evidence" value="ECO:0007669"/>
    <property type="project" value="UniProtKB-KW"/>
</dbReference>
<evidence type="ECO:0000313" key="7">
    <source>
        <dbReference type="EMBL" id="KRP32179.1"/>
    </source>
</evidence>
<name>A0A0R2XCS7_9BACT</name>
<dbReference type="PANTHER" id="PTHR30563:SF0">
    <property type="entry name" value="DNA RECOMBINATION PROTEIN RMUC"/>
    <property type="match status" value="1"/>
</dbReference>
<keyword evidence="3 5" id="KW-0175">Coiled coil</keyword>
<keyword evidence="6" id="KW-0472">Membrane</keyword>
<comment type="caution">
    <text evidence="7">The sequence shown here is derived from an EMBL/GenBank/DDBJ whole genome shotgun (WGS) entry which is preliminary data.</text>
</comment>
<protein>
    <recommendedName>
        <fullName evidence="9">DNA recombination protein RmuC</fullName>
    </recommendedName>
</protein>
<dbReference type="EMBL" id="LIDM01000158">
    <property type="protein sequence ID" value="KRP32179.1"/>
    <property type="molecule type" value="Genomic_DNA"/>
</dbReference>
<keyword evidence="6" id="KW-1133">Transmembrane helix</keyword>
<comment type="function">
    <text evidence="1">Involved in DNA recombination.</text>
</comment>
<evidence type="ECO:0000256" key="1">
    <source>
        <dbReference type="ARBA" id="ARBA00003416"/>
    </source>
</evidence>
<evidence type="ECO:0000256" key="3">
    <source>
        <dbReference type="ARBA" id="ARBA00023054"/>
    </source>
</evidence>
<dbReference type="AlphaFoldDB" id="A0A0R2XCS7"/>
<organism evidence="7 8">
    <name type="scientific">Verrucomicrobia subdivision 6 bacterium BACL9 MAG-120820-bin42</name>
    <dbReference type="NCBI Taxonomy" id="1655634"/>
    <lineage>
        <taxon>Bacteria</taxon>
        <taxon>Pseudomonadati</taxon>
        <taxon>Verrucomicrobiota</taxon>
        <taxon>Verrucomicrobiia</taxon>
        <taxon>Verrucomicrobiales</taxon>
        <taxon>Verrucomicrobia subdivision 6</taxon>
    </lineage>
</organism>
<reference evidence="7 8" key="1">
    <citation type="submission" date="2015-10" db="EMBL/GenBank/DDBJ databases">
        <title>Metagenome-Assembled Genomes uncover a global brackish microbiome.</title>
        <authorList>
            <person name="Hugerth L.W."/>
            <person name="Larsson J."/>
            <person name="Alneberg J."/>
            <person name="Lindh M.V."/>
            <person name="Legrand C."/>
            <person name="Pinhassi J."/>
            <person name="Andersson A.F."/>
        </authorList>
    </citation>
    <scope>NUCLEOTIDE SEQUENCE [LARGE SCALE GENOMIC DNA]</scope>
    <source>
        <strain evidence="7">BACL9 MAG-120820-bin42</strain>
    </source>
</reference>
<gene>
    <name evidence="7" type="ORF">ABS32_04635</name>
</gene>